<protein>
    <submittedName>
        <fullName evidence="3">Uncharacterized protein</fullName>
    </submittedName>
</protein>
<accession>A0A8H2WYA9</accession>
<feature type="transmembrane region" description="Helical" evidence="2">
    <location>
        <begin position="6"/>
        <end position="29"/>
    </location>
</feature>
<proteinExistence type="predicted"/>
<dbReference type="EMBL" id="CAJMWZ010000114">
    <property type="protein sequence ID" value="CAE6411560.1"/>
    <property type="molecule type" value="Genomic_DNA"/>
</dbReference>
<feature type="transmembrane region" description="Helical" evidence="2">
    <location>
        <begin position="41"/>
        <end position="61"/>
    </location>
</feature>
<evidence type="ECO:0000256" key="1">
    <source>
        <dbReference type="SAM" id="MobiDB-lite"/>
    </source>
</evidence>
<feature type="region of interest" description="Disordered" evidence="1">
    <location>
        <begin position="383"/>
        <end position="419"/>
    </location>
</feature>
<dbReference type="AlphaFoldDB" id="A0A8H2WYA9"/>
<gene>
    <name evidence="3" type="ORF">RDB_LOCUS1571</name>
</gene>
<keyword evidence="2" id="KW-1133">Transmembrane helix</keyword>
<organism evidence="3 4">
    <name type="scientific">Rhizoctonia solani</name>
    <dbReference type="NCBI Taxonomy" id="456999"/>
    <lineage>
        <taxon>Eukaryota</taxon>
        <taxon>Fungi</taxon>
        <taxon>Dikarya</taxon>
        <taxon>Basidiomycota</taxon>
        <taxon>Agaricomycotina</taxon>
        <taxon>Agaricomycetes</taxon>
        <taxon>Cantharellales</taxon>
        <taxon>Ceratobasidiaceae</taxon>
        <taxon>Rhizoctonia</taxon>
    </lineage>
</organism>
<evidence type="ECO:0000313" key="4">
    <source>
        <dbReference type="Proteomes" id="UP000663850"/>
    </source>
</evidence>
<feature type="non-terminal residue" evidence="3">
    <location>
        <position position="1"/>
    </location>
</feature>
<comment type="caution">
    <text evidence="3">The sequence shown here is derived from an EMBL/GenBank/DDBJ whole genome shotgun (WGS) entry which is preliminary data.</text>
</comment>
<keyword evidence="2" id="KW-0812">Transmembrane</keyword>
<evidence type="ECO:0000256" key="2">
    <source>
        <dbReference type="SAM" id="Phobius"/>
    </source>
</evidence>
<keyword evidence="2" id="KW-0472">Membrane</keyword>
<sequence length="484" mass="51724">TLANVVLLWLSVLTIISIFIPHFHHLALAHYSAKMLYRTNVLSLSLLLAVGGIAVSAAVSLPCHDRGAVHHKTSKDMTSPLKVRAMYRQRSTLRRNVAQVISRSILDDLTSSSDETQDNTSDYIDYEAPVHPDSPAGIDLNDPVGGITGWLNHNERIYNTLGLEGELDLIAQSDEKPTGVRIGTLGYPSDSVAHRPFELRSEAEAGSAVFLTPPEPSTDQIEERLDPGADFSSHSASRLMARLAPLGLGLLPNLNPTSVGSANAPGATETSGLVHVLIKAGSPSNSGILCATFYARSALNHTDDDAPIFLERCDSSFLPGSSAGPASFTATQLWQYDPKTHELMPILKSESGMSGQSISSSLPNSNHSTTSTVVVADRETMMPQSLSSSAEATGTATVESSVAAQQTQSDTFGSSSSTYSSKIVTPSQVKIRRGESSRMEFESGREGLPPSYTAVAIVDPYTLCKGGIRRVAWQNWVNACVSKL</sequence>
<feature type="compositionally biased region" description="Low complexity" evidence="1">
    <location>
        <begin position="407"/>
        <end position="419"/>
    </location>
</feature>
<name>A0A8H2WYA9_9AGAM</name>
<evidence type="ECO:0000313" key="3">
    <source>
        <dbReference type="EMBL" id="CAE6411560.1"/>
    </source>
</evidence>
<feature type="compositionally biased region" description="Polar residues" evidence="1">
    <location>
        <begin position="383"/>
        <end position="406"/>
    </location>
</feature>
<reference evidence="3" key="1">
    <citation type="submission" date="2021-01" db="EMBL/GenBank/DDBJ databases">
        <authorList>
            <person name="Kaushik A."/>
        </authorList>
    </citation>
    <scope>NUCLEOTIDE SEQUENCE</scope>
    <source>
        <strain evidence="3">Type strain: AG8-Rh-89/</strain>
    </source>
</reference>
<dbReference type="Proteomes" id="UP000663850">
    <property type="component" value="Unassembled WGS sequence"/>
</dbReference>
<feature type="region of interest" description="Disordered" evidence="1">
    <location>
        <begin position="351"/>
        <end position="371"/>
    </location>
</feature>